<gene>
    <name evidence="1" type="ORF">UFOPK3522_01527</name>
</gene>
<accession>A0A6J6A1R1</accession>
<sequence>MGVWGDPSITWIDFTSGAAEEIVCRSSVVSVPGGSGFFRPTSFTGVGGGL</sequence>
<dbReference type="EMBL" id="CAESAO010000180">
    <property type="protein sequence ID" value="CAB4346967.1"/>
    <property type="molecule type" value="Genomic_DNA"/>
</dbReference>
<proteinExistence type="predicted"/>
<dbReference type="AlphaFoldDB" id="A0A6J6A1R1"/>
<reference evidence="1" key="1">
    <citation type="submission" date="2020-05" db="EMBL/GenBank/DDBJ databases">
        <authorList>
            <person name="Chiriac C."/>
            <person name="Salcher M."/>
            <person name="Ghai R."/>
            <person name="Kavagutti S V."/>
        </authorList>
    </citation>
    <scope>NUCLEOTIDE SEQUENCE</scope>
</reference>
<evidence type="ECO:0000313" key="1">
    <source>
        <dbReference type="EMBL" id="CAB4346967.1"/>
    </source>
</evidence>
<protein>
    <submittedName>
        <fullName evidence="1">Unannotated protein</fullName>
    </submittedName>
</protein>
<organism evidence="1">
    <name type="scientific">freshwater metagenome</name>
    <dbReference type="NCBI Taxonomy" id="449393"/>
    <lineage>
        <taxon>unclassified sequences</taxon>
        <taxon>metagenomes</taxon>
        <taxon>ecological metagenomes</taxon>
    </lineage>
</organism>
<name>A0A6J6A1R1_9ZZZZ</name>